<dbReference type="PANTHER" id="PTHR43606:SF2">
    <property type="entry name" value="ALKALINE PHOSPHATASE FAMILY PROTEIN (AFU_ORTHOLOGUE AFUA_5G03860)"/>
    <property type="match status" value="1"/>
</dbReference>
<organism evidence="4 5">
    <name type="scientific">Candidatus Corynebacterium gallistercoris</name>
    <dbReference type="NCBI Taxonomy" id="2838530"/>
    <lineage>
        <taxon>Bacteria</taxon>
        <taxon>Bacillati</taxon>
        <taxon>Actinomycetota</taxon>
        <taxon>Actinomycetes</taxon>
        <taxon>Mycobacteriales</taxon>
        <taxon>Corynebacteriaceae</taxon>
        <taxon>Corynebacterium</taxon>
    </lineage>
</organism>
<dbReference type="InterPro" id="IPR038607">
    <property type="entry name" value="PhoD-like_sf"/>
</dbReference>
<dbReference type="Pfam" id="PF09423">
    <property type="entry name" value="PhoD"/>
    <property type="match status" value="1"/>
</dbReference>
<feature type="domain" description="PhoD-like phosphatase metallophosphatase" evidence="2">
    <location>
        <begin position="185"/>
        <end position="546"/>
    </location>
</feature>
<gene>
    <name evidence="4" type="ORF">H9867_06815</name>
</gene>
<protein>
    <submittedName>
        <fullName evidence="4">Alkaline phosphatase D family protein</fullName>
    </submittedName>
</protein>
<evidence type="ECO:0000313" key="5">
    <source>
        <dbReference type="Proteomes" id="UP000824189"/>
    </source>
</evidence>
<dbReference type="Gene3D" id="2.60.40.380">
    <property type="entry name" value="Purple acid phosphatase-like, N-terminal"/>
    <property type="match status" value="1"/>
</dbReference>
<dbReference type="InterPro" id="IPR052900">
    <property type="entry name" value="Phospholipid_Metab_Enz"/>
</dbReference>
<sequence>MAESTPASATKSSGSGVTRRRVLQTGAAGAAAIGLGSALSSGSAGATSSMGSSGPQPDPVNTTMSEAAFQHGIASGDPYPTSVILWTRVTSSVEDYPGLGKGVDTPVRWEVSATQDFSTIVASGEATATSATDMTVKVEATGLDPYTAYFYRFTVTGGPKAGESSPVGRTRTAPAAGQDLAELRFALFSCSNWEAGFFNAYRDMAQRGDIDYALHVGDYIYEYERGEYGGKFGSVRFHAPEHEIVTLADYRQRYAQHHTDPDLQLAHQACPWIVTWDDHEITDDAWAGGADNHDANEGDYITRRNAAIQAYLEWLPIRAIPFSEGGHIYRNLAFGSLVEINMLDLRTYRNQQVNFLGAKGVDDESRSIMGSEQFGWLTGKLSSSTSRWNVIGNSVMISPVLIPPLDPQATAAVTQLLGLPEQGMPYNFDQWDGYAAERRRMVRFLQENKINNTVWLTGDIHTSWAADVPVEPGTYPASGTAAVEIVCPSVTSNNIDDIVKLPEENPLSHTVEFAFTNLNKHVKYLDMDKHGYTVVQFTPDYVHADWIYMAPEGKTQPGAPLHFGRAARAQHGQGIAPINASIDPATHAAR</sequence>
<feature type="domain" description="Phospholipase D N-terminal" evidence="3">
    <location>
        <begin position="71"/>
        <end position="172"/>
    </location>
</feature>
<dbReference type="PANTHER" id="PTHR43606">
    <property type="entry name" value="PHOSPHATASE, PUTATIVE (AFU_ORTHOLOGUE AFUA_6G08710)-RELATED"/>
    <property type="match status" value="1"/>
</dbReference>
<dbReference type="InterPro" id="IPR029052">
    <property type="entry name" value="Metallo-depent_PP-like"/>
</dbReference>
<evidence type="ECO:0000259" key="3">
    <source>
        <dbReference type="Pfam" id="PF16655"/>
    </source>
</evidence>
<dbReference type="InterPro" id="IPR006311">
    <property type="entry name" value="TAT_signal"/>
</dbReference>
<proteinExistence type="predicted"/>
<evidence type="ECO:0000259" key="2">
    <source>
        <dbReference type="Pfam" id="PF09423"/>
    </source>
</evidence>
<dbReference type="InterPro" id="IPR018946">
    <property type="entry name" value="PhoD-like_MPP"/>
</dbReference>
<dbReference type="Proteomes" id="UP000824189">
    <property type="component" value="Unassembled WGS sequence"/>
</dbReference>
<evidence type="ECO:0000256" key="1">
    <source>
        <dbReference type="SAM" id="MobiDB-lite"/>
    </source>
</evidence>
<dbReference type="CDD" id="cd07389">
    <property type="entry name" value="MPP_PhoD"/>
    <property type="match status" value="1"/>
</dbReference>
<dbReference type="Pfam" id="PF16655">
    <property type="entry name" value="PhoD_N"/>
    <property type="match status" value="1"/>
</dbReference>
<dbReference type="EMBL" id="DXFZ01000085">
    <property type="protein sequence ID" value="HIW96176.1"/>
    <property type="molecule type" value="Genomic_DNA"/>
</dbReference>
<reference evidence="4" key="1">
    <citation type="journal article" date="2021" name="PeerJ">
        <title>Extensive microbial diversity within the chicken gut microbiome revealed by metagenomics and culture.</title>
        <authorList>
            <person name="Gilroy R."/>
            <person name="Ravi A."/>
            <person name="Getino M."/>
            <person name="Pursley I."/>
            <person name="Horton D.L."/>
            <person name="Alikhan N.F."/>
            <person name="Baker D."/>
            <person name="Gharbi K."/>
            <person name="Hall N."/>
            <person name="Watson M."/>
            <person name="Adriaenssens E.M."/>
            <person name="Foster-Nyarko E."/>
            <person name="Jarju S."/>
            <person name="Secka A."/>
            <person name="Antonio M."/>
            <person name="Oren A."/>
            <person name="Chaudhuri R.R."/>
            <person name="La Ragione R."/>
            <person name="Hildebrand F."/>
            <person name="Pallen M.J."/>
        </authorList>
    </citation>
    <scope>NUCLEOTIDE SEQUENCE</scope>
    <source>
        <strain evidence="4">4376</strain>
    </source>
</reference>
<dbReference type="SUPFAM" id="SSF56300">
    <property type="entry name" value="Metallo-dependent phosphatases"/>
    <property type="match status" value="1"/>
</dbReference>
<dbReference type="InterPro" id="IPR032093">
    <property type="entry name" value="PhoD_N"/>
</dbReference>
<name>A0A9D1S0S5_9CORY</name>
<reference evidence="4" key="2">
    <citation type="submission" date="2021-04" db="EMBL/GenBank/DDBJ databases">
        <authorList>
            <person name="Gilroy R."/>
        </authorList>
    </citation>
    <scope>NUCLEOTIDE SEQUENCE</scope>
    <source>
        <strain evidence="4">4376</strain>
    </source>
</reference>
<dbReference type="Gene3D" id="3.60.21.70">
    <property type="entry name" value="PhoD-like phosphatase"/>
    <property type="match status" value="1"/>
</dbReference>
<accession>A0A9D1S0S5</accession>
<dbReference type="AlphaFoldDB" id="A0A9D1S0S5"/>
<dbReference type="PROSITE" id="PS51318">
    <property type="entry name" value="TAT"/>
    <property type="match status" value="1"/>
</dbReference>
<comment type="caution">
    <text evidence="4">The sequence shown here is derived from an EMBL/GenBank/DDBJ whole genome shotgun (WGS) entry which is preliminary data.</text>
</comment>
<feature type="compositionally biased region" description="Low complexity" evidence="1">
    <location>
        <begin position="43"/>
        <end position="54"/>
    </location>
</feature>
<evidence type="ECO:0000313" key="4">
    <source>
        <dbReference type="EMBL" id="HIW96176.1"/>
    </source>
</evidence>
<feature type="region of interest" description="Disordered" evidence="1">
    <location>
        <begin position="43"/>
        <end position="63"/>
    </location>
</feature>